<reference evidence="1 2" key="1">
    <citation type="journal article" date="2015" name="Genome Biol. Evol.">
        <title>The genome of winter moth (Operophtera brumata) provides a genomic perspective on sexual dimorphism and phenology.</title>
        <authorList>
            <person name="Derks M.F."/>
            <person name="Smit S."/>
            <person name="Salis L."/>
            <person name="Schijlen E."/>
            <person name="Bossers A."/>
            <person name="Mateman C."/>
            <person name="Pijl A.S."/>
            <person name="de Ridder D."/>
            <person name="Groenen M.A."/>
            <person name="Visser M.E."/>
            <person name="Megens H.J."/>
        </authorList>
    </citation>
    <scope>NUCLEOTIDE SEQUENCE [LARGE SCALE GENOMIC DNA]</scope>
    <source>
        <strain evidence="1">WM2013NL</strain>
        <tissue evidence="1">Head and thorax</tissue>
    </source>
</reference>
<accession>A0A0L7LUS7</accession>
<evidence type="ECO:0000313" key="2">
    <source>
        <dbReference type="Proteomes" id="UP000037510"/>
    </source>
</evidence>
<feature type="non-terminal residue" evidence="1">
    <location>
        <position position="98"/>
    </location>
</feature>
<evidence type="ECO:0000313" key="1">
    <source>
        <dbReference type="EMBL" id="KOB78971.1"/>
    </source>
</evidence>
<dbReference type="AlphaFoldDB" id="A0A0L7LUS7"/>
<comment type="caution">
    <text evidence="1">The sequence shown here is derived from an EMBL/GenBank/DDBJ whole genome shotgun (WGS) entry which is preliminary data.</text>
</comment>
<feature type="non-terminal residue" evidence="1">
    <location>
        <position position="1"/>
    </location>
</feature>
<proteinExistence type="predicted"/>
<gene>
    <name evidence="1" type="ORF">OBRU01_01026</name>
</gene>
<name>A0A0L7LUS7_OPEBR</name>
<sequence>NDLKDTFEKIRNLSLDNSSWTQACLPVRFGGIGIRKISSLSCPPYSIILSVSVHSVAHLCGKILKCPSPEIHCALEAVTAWKSLCPYDNVPQEENQQK</sequence>
<protein>
    <submittedName>
        <fullName evidence="1">Uncharacterized protein</fullName>
    </submittedName>
</protein>
<organism evidence="1 2">
    <name type="scientific">Operophtera brumata</name>
    <name type="common">Winter moth</name>
    <name type="synonym">Phalaena brumata</name>
    <dbReference type="NCBI Taxonomy" id="104452"/>
    <lineage>
        <taxon>Eukaryota</taxon>
        <taxon>Metazoa</taxon>
        <taxon>Ecdysozoa</taxon>
        <taxon>Arthropoda</taxon>
        <taxon>Hexapoda</taxon>
        <taxon>Insecta</taxon>
        <taxon>Pterygota</taxon>
        <taxon>Neoptera</taxon>
        <taxon>Endopterygota</taxon>
        <taxon>Lepidoptera</taxon>
        <taxon>Glossata</taxon>
        <taxon>Ditrysia</taxon>
        <taxon>Geometroidea</taxon>
        <taxon>Geometridae</taxon>
        <taxon>Larentiinae</taxon>
        <taxon>Operophtera</taxon>
    </lineage>
</organism>
<dbReference type="EMBL" id="JTDY01000086">
    <property type="protein sequence ID" value="KOB78971.1"/>
    <property type="molecule type" value="Genomic_DNA"/>
</dbReference>
<dbReference type="Proteomes" id="UP000037510">
    <property type="component" value="Unassembled WGS sequence"/>
</dbReference>
<keyword evidence="2" id="KW-1185">Reference proteome</keyword>